<dbReference type="Pfam" id="PF12277">
    <property type="entry name" value="DUF3618"/>
    <property type="match status" value="1"/>
</dbReference>
<reference evidence="2 3" key="1">
    <citation type="submission" date="2019-08" db="EMBL/GenBank/DDBJ databases">
        <title>Agrococcus lahaulensis sp. nov., isolated from a cold desert of the Indian Himalayas.</title>
        <authorList>
            <person name="Qu J.H."/>
        </authorList>
    </citation>
    <scope>NUCLEOTIDE SEQUENCE [LARGE SCALE GENOMIC DNA]</scope>
    <source>
        <strain evidence="2 3">NS18</strain>
    </source>
</reference>
<accession>A0A5M8QMH5</accession>
<evidence type="ECO:0000256" key="1">
    <source>
        <dbReference type="SAM" id="Phobius"/>
    </source>
</evidence>
<feature type="transmembrane region" description="Helical" evidence="1">
    <location>
        <begin position="49"/>
        <end position="69"/>
    </location>
</feature>
<keyword evidence="1" id="KW-0472">Membrane</keyword>
<sequence>MTEQRDIDRQREEVRRHLDELESRLNPKKVANRLIGKAQDSYNDDPTPWMAAAAGVAVLVVGGIALAIFGRR</sequence>
<evidence type="ECO:0000313" key="2">
    <source>
        <dbReference type="EMBL" id="KAA6436180.1"/>
    </source>
</evidence>
<dbReference type="InterPro" id="IPR022062">
    <property type="entry name" value="DUF3618"/>
</dbReference>
<keyword evidence="1" id="KW-1133">Transmembrane helix</keyword>
<dbReference type="AlphaFoldDB" id="A0A5M8QMH5"/>
<protein>
    <submittedName>
        <fullName evidence="2">DUF3618 domain-containing protein</fullName>
    </submittedName>
</protein>
<name>A0A5M8QMH5_9MICO</name>
<dbReference type="Proteomes" id="UP000323221">
    <property type="component" value="Unassembled WGS sequence"/>
</dbReference>
<gene>
    <name evidence="2" type="ORF">FQ330_01820</name>
</gene>
<dbReference type="EMBL" id="VOIR01000011">
    <property type="protein sequence ID" value="KAA6436180.1"/>
    <property type="molecule type" value="Genomic_DNA"/>
</dbReference>
<evidence type="ECO:0000313" key="3">
    <source>
        <dbReference type="Proteomes" id="UP000323221"/>
    </source>
</evidence>
<comment type="caution">
    <text evidence="2">The sequence shown here is derived from an EMBL/GenBank/DDBJ whole genome shotgun (WGS) entry which is preliminary data.</text>
</comment>
<organism evidence="2 3">
    <name type="scientific">Agrococcus sediminis</name>
    <dbReference type="NCBI Taxonomy" id="2599924"/>
    <lineage>
        <taxon>Bacteria</taxon>
        <taxon>Bacillati</taxon>
        <taxon>Actinomycetota</taxon>
        <taxon>Actinomycetes</taxon>
        <taxon>Micrococcales</taxon>
        <taxon>Microbacteriaceae</taxon>
        <taxon>Agrococcus</taxon>
    </lineage>
</organism>
<dbReference type="RefSeq" id="WP_128189879.1">
    <property type="nucleotide sequence ID" value="NZ_JBFBFL010000001.1"/>
</dbReference>
<proteinExistence type="predicted"/>
<dbReference type="OrthoDB" id="5121593at2"/>
<keyword evidence="3" id="KW-1185">Reference proteome</keyword>
<keyword evidence="1" id="KW-0812">Transmembrane</keyword>